<dbReference type="EMBL" id="CP020814">
    <property type="protein sequence ID" value="ARK31604.1"/>
    <property type="molecule type" value="Genomic_DNA"/>
</dbReference>
<accession>A0A1X9MG43</accession>
<name>A0A1X9MG43_9BACI</name>
<keyword evidence="3" id="KW-0812">Transmembrane</keyword>
<evidence type="ECO:0000256" key="3">
    <source>
        <dbReference type="SAM" id="Phobius"/>
    </source>
</evidence>
<evidence type="ECO:0000256" key="1">
    <source>
        <dbReference type="ARBA" id="ARBA00004241"/>
    </source>
</evidence>
<keyword evidence="3" id="KW-0472">Membrane</keyword>
<evidence type="ECO:0000256" key="2">
    <source>
        <dbReference type="ARBA" id="ARBA00023287"/>
    </source>
</evidence>
<dbReference type="GO" id="GO:0030420">
    <property type="term" value="P:establishment of competence for transformation"/>
    <property type="evidence" value="ECO:0007669"/>
    <property type="project" value="UniProtKB-KW"/>
</dbReference>
<dbReference type="SUPFAM" id="SSF54523">
    <property type="entry name" value="Pili subunits"/>
    <property type="match status" value="1"/>
</dbReference>
<organism evidence="4 5">
    <name type="scientific">Halalkalibacter krulwichiae</name>
    <dbReference type="NCBI Taxonomy" id="199441"/>
    <lineage>
        <taxon>Bacteria</taxon>
        <taxon>Bacillati</taxon>
        <taxon>Bacillota</taxon>
        <taxon>Bacilli</taxon>
        <taxon>Bacillales</taxon>
        <taxon>Bacillaceae</taxon>
        <taxon>Halalkalibacter</taxon>
    </lineage>
</organism>
<dbReference type="InterPro" id="IPR012902">
    <property type="entry name" value="N_methyl_site"/>
</dbReference>
<gene>
    <name evidence="4" type="ORF">BkAM31D_18100</name>
</gene>
<protein>
    <recommendedName>
        <fullName evidence="6">Prepilin-type N-terminal cleavage/methylation domain-containing protein</fullName>
    </recommendedName>
</protein>
<sequence length="143" mass="16394">MNNQKGVTLVELLVVIALMTVITMVAVSLVSYSLKSEQVVFHKNDTQRQARFLMEYMTREMRDGARWIENKDLGTLELRKNDKTLLIYKEKMTTILLINGSNQVVSESASILVFENEEDANEVRIILEIGDTKLASTIMYSRF</sequence>
<dbReference type="GO" id="GO:0009986">
    <property type="term" value="C:cell surface"/>
    <property type="evidence" value="ECO:0007669"/>
    <property type="project" value="UniProtKB-SubCell"/>
</dbReference>
<dbReference type="RefSeq" id="WP_066153138.1">
    <property type="nucleotide sequence ID" value="NZ_CP020814.1"/>
</dbReference>
<evidence type="ECO:0008006" key="6">
    <source>
        <dbReference type="Google" id="ProtNLM"/>
    </source>
</evidence>
<feature type="transmembrane region" description="Helical" evidence="3">
    <location>
        <begin position="12"/>
        <end position="34"/>
    </location>
</feature>
<dbReference type="NCBIfam" id="TIGR02532">
    <property type="entry name" value="IV_pilin_GFxxxE"/>
    <property type="match status" value="1"/>
</dbReference>
<keyword evidence="3" id="KW-1133">Transmembrane helix</keyword>
<dbReference type="Pfam" id="PF07963">
    <property type="entry name" value="N_methyl"/>
    <property type="match status" value="1"/>
</dbReference>
<evidence type="ECO:0000313" key="4">
    <source>
        <dbReference type="EMBL" id="ARK31604.1"/>
    </source>
</evidence>
<proteinExistence type="predicted"/>
<keyword evidence="5" id="KW-1185">Reference proteome</keyword>
<dbReference type="KEGG" id="bkw:BkAM31D_18100"/>
<dbReference type="PROSITE" id="PS00409">
    <property type="entry name" value="PROKAR_NTER_METHYL"/>
    <property type="match status" value="1"/>
</dbReference>
<reference evidence="4 5" key="1">
    <citation type="submission" date="2017-04" db="EMBL/GenBank/DDBJ databases">
        <title>Bacillus krulwichiae AM31D Genome sequencing and assembly.</title>
        <authorList>
            <person name="Krulwich T.A."/>
            <person name="Anastor L."/>
            <person name="Ehrlich R."/>
            <person name="Ehrlich G.D."/>
            <person name="Janto B."/>
        </authorList>
    </citation>
    <scope>NUCLEOTIDE SEQUENCE [LARGE SCALE GENOMIC DNA]</scope>
    <source>
        <strain evidence="4 5">AM31D</strain>
    </source>
</reference>
<dbReference type="Proteomes" id="UP000193006">
    <property type="component" value="Chromosome"/>
</dbReference>
<dbReference type="STRING" id="199441.BkAM31D_18100"/>
<evidence type="ECO:0000313" key="5">
    <source>
        <dbReference type="Proteomes" id="UP000193006"/>
    </source>
</evidence>
<dbReference type="AlphaFoldDB" id="A0A1X9MG43"/>
<comment type="subcellular location">
    <subcellularLocation>
        <location evidence="1">Cell surface</location>
    </subcellularLocation>
</comment>
<keyword evidence="2" id="KW-0178">Competence</keyword>
<dbReference type="InterPro" id="IPR045584">
    <property type="entry name" value="Pilin-like"/>
</dbReference>